<dbReference type="HAMAP" id="MF_00378">
    <property type="entry name" value="Exonuc_7_L"/>
    <property type="match status" value="1"/>
</dbReference>
<accession>A0A381VR20</accession>
<dbReference type="AlphaFoldDB" id="A0A381VR20"/>
<evidence type="ECO:0000259" key="6">
    <source>
        <dbReference type="Pfam" id="PF13742"/>
    </source>
</evidence>
<evidence type="ECO:0000259" key="5">
    <source>
        <dbReference type="Pfam" id="PF02601"/>
    </source>
</evidence>
<dbReference type="PANTHER" id="PTHR30008">
    <property type="entry name" value="EXODEOXYRIBONUCLEASE 7 LARGE SUBUNIT"/>
    <property type="match status" value="1"/>
</dbReference>
<evidence type="ECO:0000256" key="2">
    <source>
        <dbReference type="ARBA" id="ARBA00022722"/>
    </source>
</evidence>
<proteinExistence type="inferred from homology"/>
<dbReference type="PANTHER" id="PTHR30008:SF0">
    <property type="entry name" value="EXODEOXYRIBONUCLEASE 7 LARGE SUBUNIT"/>
    <property type="match status" value="1"/>
</dbReference>
<gene>
    <name evidence="7" type="ORF">METZ01_LOCUS95619</name>
</gene>
<dbReference type="InterPro" id="IPR003753">
    <property type="entry name" value="Exonuc_VII_L"/>
</dbReference>
<dbReference type="NCBIfam" id="TIGR00237">
    <property type="entry name" value="xseA"/>
    <property type="match status" value="1"/>
</dbReference>
<dbReference type="CDD" id="cd04489">
    <property type="entry name" value="ExoVII_LU_OBF"/>
    <property type="match status" value="1"/>
</dbReference>
<dbReference type="GO" id="GO:0003676">
    <property type="term" value="F:nucleic acid binding"/>
    <property type="evidence" value="ECO:0007669"/>
    <property type="project" value="InterPro"/>
</dbReference>
<evidence type="ECO:0000256" key="1">
    <source>
        <dbReference type="ARBA" id="ARBA00022490"/>
    </source>
</evidence>
<keyword evidence="4" id="KW-0269">Exonuclease</keyword>
<dbReference type="Pfam" id="PF13742">
    <property type="entry name" value="tRNA_anti_2"/>
    <property type="match status" value="1"/>
</dbReference>
<protein>
    <submittedName>
        <fullName evidence="7">Uncharacterized protein</fullName>
    </submittedName>
</protein>
<dbReference type="EMBL" id="UINC01009540">
    <property type="protein sequence ID" value="SVA42765.1"/>
    <property type="molecule type" value="Genomic_DNA"/>
</dbReference>
<evidence type="ECO:0000313" key="7">
    <source>
        <dbReference type="EMBL" id="SVA42765.1"/>
    </source>
</evidence>
<keyword evidence="3" id="KW-0378">Hydrolase</keyword>
<dbReference type="GO" id="GO:0006308">
    <property type="term" value="P:DNA catabolic process"/>
    <property type="evidence" value="ECO:0007669"/>
    <property type="project" value="InterPro"/>
</dbReference>
<feature type="domain" description="OB-fold nucleic acid binding" evidence="6">
    <location>
        <begin position="14"/>
        <end position="104"/>
    </location>
</feature>
<keyword evidence="1" id="KW-0963">Cytoplasm</keyword>
<keyword evidence="2" id="KW-0540">Nuclease</keyword>
<dbReference type="GO" id="GO:0009318">
    <property type="term" value="C:exodeoxyribonuclease VII complex"/>
    <property type="evidence" value="ECO:0007669"/>
    <property type="project" value="InterPro"/>
</dbReference>
<dbReference type="Pfam" id="PF02601">
    <property type="entry name" value="Exonuc_VII_L"/>
    <property type="match status" value="1"/>
</dbReference>
<feature type="domain" description="Exonuclease VII large subunit C-terminal" evidence="5">
    <location>
        <begin position="129"/>
        <end position="442"/>
    </location>
</feature>
<dbReference type="InterPro" id="IPR025824">
    <property type="entry name" value="OB-fold_nuc-bd_dom"/>
</dbReference>
<evidence type="ECO:0000256" key="4">
    <source>
        <dbReference type="ARBA" id="ARBA00022839"/>
    </source>
</evidence>
<evidence type="ECO:0000256" key="3">
    <source>
        <dbReference type="ARBA" id="ARBA00022801"/>
    </source>
</evidence>
<dbReference type="GO" id="GO:0008855">
    <property type="term" value="F:exodeoxyribonuclease VII activity"/>
    <property type="evidence" value="ECO:0007669"/>
    <property type="project" value="InterPro"/>
</dbReference>
<reference evidence="7" key="1">
    <citation type="submission" date="2018-05" db="EMBL/GenBank/DDBJ databases">
        <authorList>
            <person name="Lanie J.A."/>
            <person name="Ng W.-L."/>
            <person name="Kazmierczak K.M."/>
            <person name="Andrzejewski T.M."/>
            <person name="Davidsen T.M."/>
            <person name="Wayne K.J."/>
            <person name="Tettelin H."/>
            <person name="Glass J.I."/>
            <person name="Rusch D."/>
            <person name="Podicherti R."/>
            <person name="Tsui H.-C.T."/>
            <person name="Winkler M.E."/>
        </authorList>
    </citation>
    <scope>NUCLEOTIDE SEQUENCE</scope>
</reference>
<organism evidence="7">
    <name type="scientific">marine metagenome</name>
    <dbReference type="NCBI Taxonomy" id="408172"/>
    <lineage>
        <taxon>unclassified sequences</taxon>
        <taxon>metagenomes</taxon>
        <taxon>ecological metagenomes</taxon>
    </lineage>
</organism>
<sequence>MVENFAQNTQEIVSVSELNKKARKLLEKNFPFVWVEGEVSNFFSASSGHWYFSLKDSDSEIRCAMFANKNDFIQFLPKDGDKLIVNGSLSIYEGRGQYQLIIEYAELAGQGALLRAFEDLKKKLINEGLFDIEKKKPLPSFVKHIAVVTSEDGSVFKDIVNVLGRRSPTVTLTLVPTMVQGENAENQIIKALKRASELNTVQTIILARGGGSMEDLWSFNSESLAREIAKCKVPIISAIGHETDYTISDFVSDVRAPTPSAAAEMISQSHTEILSKLLTLTSQITDITNARLINLKDTISFFRKRMVHPKNKLNQILQRIDDLELRLVREMIQINFKNNKRLQLVTNSFSSSSNKLELKAKKNKNHELLIRLFRSTQETFKTAESNLTNLTSTLDAVSPLSVLGRGYSIITKDNSKEIIKSDQQVKKGEIISARLKKGYLKAKILRRNSDEK</sequence>
<name>A0A381VR20_9ZZZZ</name>
<dbReference type="InterPro" id="IPR020579">
    <property type="entry name" value="Exonuc_VII_lsu_C"/>
</dbReference>